<dbReference type="Proteomes" id="UP001239445">
    <property type="component" value="Unassembled WGS sequence"/>
</dbReference>
<dbReference type="InterPro" id="IPR019410">
    <property type="entry name" value="Methyltransf_16"/>
</dbReference>
<feature type="compositionally biased region" description="Gly residues" evidence="1">
    <location>
        <begin position="166"/>
        <end position="176"/>
    </location>
</feature>
<name>A0AAJ0FDF5_9PEZI</name>
<organism evidence="2 3">
    <name type="scientific">Echria macrotheca</name>
    <dbReference type="NCBI Taxonomy" id="438768"/>
    <lineage>
        <taxon>Eukaryota</taxon>
        <taxon>Fungi</taxon>
        <taxon>Dikarya</taxon>
        <taxon>Ascomycota</taxon>
        <taxon>Pezizomycotina</taxon>
        <taxon>Sordariomycetes</taxon>
        <taxon>Sordariomycetidae</taxon>
        <taxon>Sordariales</taxon>
        <taxon>Schizotheciaceae</taxon>
        <taxon>Echria</taxon>
    </lineage>
</organism>
<evidence type="ECO:0000313" key="3">
    <source>
        <dbReference type="Proteomes" id="UP001239445"/>
    </source>
</evidence>
<keyword evidence="3" id="KW-1185">Reference proteome</keyword>
<evidence type="ECO:0000313" key="2">
    <source>
        <dbReference type="EMBL" id="KAK1759283.1"/>
    </source>
</evidence>
<accession>A0AAJ0FDF5</accession>
<reference evidence="2" key="1">
    <citation type="submission" date="2023-06" db="EMBL/GenBank/DDBJ databases">
        <title>Genome-scale phylogeny and comparative genomics of the fungal order Sordariales.</title>
        <authorList>
            <consortium name="Lawrence Berkeley National Laboratory"/>
            <person name="Hensen N."/>
            <person name="Bonometti L."/>
            <person name="Westerberg I."/>
            <person name="Brannstrom I.O."/>
            <person name="Guillou S."/>
            <person name="Cros-Aarteil S."/>
            <person name="Calhoun S."/>
            <person name="Haridas S."/>
            <person name="Kuo A."/>
            <person name="Mondo S."/>
            <person name="Pangilinan J."/>
            <person name="Riley R."/>
            <person name="Labutti K."/>
            <person name="Andreopoulos B."/>
            <person name="Lipzen A."/>
            <person name="Chen C."/>
            <person name="Yanf M."/>
            <person name="Daum C."/>
            <person name="Ng V."/>
            <person name="Clum A."/>
            <person name="Steindorff A."/>
            <person name="Ohm R."/>
            <person name="Martin F."/>
            <person name="Silar P."/>
            <person name="Natvig D."/>
            <person name="Lalanne C."/>
            <person name="Gautier V."/>
            <person name="Ament-Velasquez S.L."/>
            <person name="Kruys A."/>
            <person name="Hutchinson M.I."/>
            <person name="Powell A.J."/>
            <person name="Barry K."/>
            <person name="Miller A.N."/>
            <person name="Grigoriev I.V."/>
            <person name="Debuchy R."/>
            <person name="Gladieux P."/>
            <person name="Thoren M.H."/>
            <person name="Johannesson H."/>
        </authorList>
    </citation>
    <scope>NUCLEOTIDE SEQUENCE</scope>
    <source>
        <strain evidence="2">PSN4</strain>
    </source>
</reference>
<comment type="caution">
    <text evidence="2">The sequence shown here is derived from an EMBL/GenBank/DDBJ whole genome shotgun (WGS) entry which is preliminary data.</text>
</comment>
<dbReference type="GO" id="GO:0005829">
    <property type="term" value="C:cytosol"/>
    <property type="evidence" value="ECO:0007669"/>
    <property type="project" value="TreeGrafter"/>
</dbReference>
<dbReference type="GO" id="GO:0008757">
    <property type="term" value="F:S-adenosylmethionine-dependent methyltransferase activity"/>
    <property type="evidence" value="ECO:0007669"/>
    <property type="project" value="UniProtKB-ARBA"/>
</dbReference>
<sequence length="310" mass="33166">MSLAQLLQRLGDPIEAPDEETFDLFAQDLPSQNLGFIDSKASTLDLTIGDRDLTIHQSPGVLASNRAGGTTGAVVWKITPLFAEWISSPSSSSPLFTNKILTSSSHILELGSGISALVGLVLAPRVASYVLTDQPYVSKLIDKNITENHLSPPPRSSSKKSNLKKTGGGGGGGGGGTLNFVPLDWEKDTPTPSLTLSPTTKSFDLVVACDCIYNEALIEPFVATCVDVCRLREGDDTHTTDTAEGTTKNPCICVVAQQLRDPDVFEAWLVRFAASFRVWRVPDDLLSPALRSNSGFVVHFGILKGVVVPE</sequence>
<evidence type="ECO:0000256" key="1">
    <source>
        <dbReference type="SAM" id="MobiDB-lite"/>
    </source>
</evidence>
<dbReference type="GO" id="GO:0032991">
    <property type="term" value="C:protein-containing complex"/>
    <property type="evidence" value="ECO:0007669"/>
    <property type="project" value="TreeGrafter"/>
</dbReference>
<dbReference type="EMBL" id="MU839828">
    <property type="protein sequence ID" value="KAK1759283.1"/>
    <property type="molecule type" value="Genomic_DNA"/>
</dbReference>
<dbReference type="AlphaFoldDB" id="A0AAJ0FDF5"/>
<dbReference type="Gene3D" id="3.40.50.150">
    <property type="entry name" value="Vaccinia Virus protein VP39"/>
    <property type="match status" value="1"/>
</dbReference>
<dbReference type="InterPro" id="IPR029063">
    <property type="entry name" value="SAM-dependent_MTases_sf"/>
</dbReference>
<dbReference type="PANTHER" id="PTHR14614">
    <property type="entry name" value="HEPATOCELLULAR CARCINOMA-ASSOCIATED ANTIGEN"/>
    <property type="match status" value="1"/>
</dbReference>
<dbReference type="PANTHER" id="PTHR14614:SF109">
    <property type="entry name" value="RIBOSOMAL LYSINE N-METHYLTRANSFERASE 5"/>
    <property type="match status" value="1"/>
</dbReference>
<dbReference type="Pfam" id="PF10294">
    <property type="entry name" value="Methyltransf_16"/>
    <property type="match status" value="2"/>
</dbReference>
<proteinExistence type="predicted"/>
<gene>
    <name evidence="2" type="ORF">QBC47DRAFT_371490</name>
</gene>
<feature type="region of interest" description="Disordered" evidence="1">
    <location>
        <begin position="147"/>
        <end position="176"/>
    </location>
</feature>
<protein>
    <submittedName>
        <fullName evidence="2">Ribosomal lysine N-methyltransferase 5</fullName>
    </submittedName>
</protein>